<evidence type="ECO:0000313" key="3">
    <source>
        <dbReference type="Proteomes" id="UP000293380"/>
    </source>
</evidence>
<dbReference type="EMBL" id="SITD01000061">
    <property type="protein sequence ID" value="TBM24586.1"/>
    <property type="molecule type" value="Genomic_DNA"/>
</dbReference>
<protein>
    <submittedName>
        <fullName evidence="2">SIR2 family protein</fullName>
    </submittedName>
</protein>
<dbReference type="RefSeq" id="WP_130959950.1">
    <property type="nucleotide sequence ID" value="NZ_SITD01000061.1"/>
</dbReference>
<dbReference type="AlphaFoldDB" id="A0A4Q9EKV0"/>
<feature type="region of interest" description="Disordered" evidence="1">
    <location>
        <begin position="391"/>
        <end position="420"/>
    </location>
</feature>
<proteinExistence type="predicted"/>
<gene>
    <name evidence="2" type="ORF">EYY89_14155</name>
</gene>
<evidence type="ECO:0000313" key="2">
    <source>
        <dbReference type="EMBL" id="TBM24586.1"/>
    </source>
</evidence>
<dbReference type="Proteomes" id="UP000293380">
    <property type="component" value="Unassembled WGS sequence"/>
</dbReference>
<feature type="compositionally biased region" description="Basic and acidic residues" evidence="1">
    <location>
        <begin position="409"/>
        <end position="420"/>
    </location>
</feature>
<evidence type="ECO:0000256" key="1">
    <source>
        <dbReference type="SAM" id="MobiDB-lite"/>
    </source>
</evidence>
<accession>A0A4Q9EKV0</accession>
<dbReference type="Pfam" id="PF13289">
    <property type="entry name" value="SIR2_2"/>
    <property type="match status" value="1"/>
</dbReference>
<name>A0A4Q9EKV0_9GAMM</name>
<comment type="caution">
    <text evidence="2">The sequence shown here is derived from an EMBL/GenBank/DDBJ whole genome shotgun (WGS) entry which is preliminary data.</text>
</comment>
<sequence>METFHNPDRFMSDLRQVLSQGRKRIGILVGAGAPLAIRVNEKNEIDPNGKSLIPGVEALTLQATSGLTETQTKAVEAIKASLGSTANIESVLSRIRLLEQALGKTKVEGLDSEEYRKLGKDICKKISEIVGVYLPKERNAYSDLIAWITGTVRSNSVEIFTTNYDFLFEEAFERVRSPYFDGFSGGSKPFFDPVSVAGDDLPARWAKLWKMHGSLGWALEDGAVVRGHGREAAELVYPDHLKYDLTQKQPYSALFERLKRFLLTPDSLLLTVGFSFRDAHICAVLDESLAMNANTAVLAFQYQDLAKEEPAVKLASDRPNLSVYAADGAVIGGVPGKWRPGELPKNWGSIRESFWAARKPKEANQFLLGDFAAFARFCALAQANDLIAQSLKRDEPDRSEDEANGGGRNEVKLEEGQNEW</sequence>
<organism evidence="2 3">
    <name type="scientific">Hafnia paralvei</name>
    <dbReference type="NCBI Taxonomy" id="546367"/>
    <lineage>
        <taxon>Bacteria</taxon>
        <taxon>Pseudomonadati</taxon>
        <taxon>Pseudomonadota</taxon>
        <taxon>Gammaproteobacteria</taxon>
        <taxon>Enterobacterales</taxon>
        <taxon>Hafniaceae</taxon>
        <taxon>Hafnia</taxon>
    </lineage>
</organism>
<reference evidence="2 3" key="1">
    <citation type="submission" date="2019-02" db="EMBL/GenBank/DDBJ databases">
        <title>Comparative genomic analysis of the Hafnia genus genomes.</title>
        <authorList>
            <person name="Zhiqiu Y."/>
            <person name="Chao Y."/>
            <person name="Yuhui D."/>
            <person name="Di H."/>
            <person name="Bin L."/>
        </authorList>
    </citation>
    <scope>NUCLEOTIDE SEQUENCE [LARGE SCALE GENOMIC DNA]</scope>
    <source>
        <strain evidence="2 3">PCM_1194</strain>
    </source>
</reference>